<dbReference type="InterPro" id="IPR013149">
    <property type="entry name" value="ADH-like_C"/>
</dbReference>
<sequence length="324" mass="33000">MLAAVVNEWGAVPAYAEFPEPQPRDGAEVADVEAAALTNLTRGLVSGKHYASKEIQLPAIPGVDGVARLADGRRVYTGALGSQGTMAQRTLVDPAGAVEVPAGLDSVTAAAIPNPGVSAWLALSHAAAVTPGAHVLILGATGVTGSMAAQLAKTEFGAGRVVVAGRDRGRLDWLRSAGADDVIALGTEELGERVTALHAERPFDAVLDYLWGEPAATTLTALAASHSAAHYHATRFVQIGSMAGPTLPLDAGVLRGTGITLCGVGIGSIPPDALVQARTEGLARLFALVAAGELELRTVARPLAEVADAWTAAEPSGTRVVLTP</sequence>
<reference evidence="3" key="3">
    <citation type="submission" date="2023-03" db="EMBL/GenBank/DDBJ databases">
        <title>Draft genome sequence of a Mycolicibacterium mageritense strain H4_3_1 isolated from a hybrid biological-inorganic system reactor.</title>
        <authorList>
            <person name="Feng X."/>
            <person name="Kazama D."/>
            <person name="Sato K."/>
            <person name="Kobayashi H."/>
        </authorList>
    </citation>
    <scope>NUCLEOTIDE SEQUENCE</scope>
    <source>
        <strain evidence="3">H4_3_1</strain>
    </source>
</reference>
<dbReference type="AlphaFoldDB" id="A0AAI8XLT4"/>
<proteinExistence type="predicted"/>
<evidence type="ECO:0000259" key="1">
    <source>
        <dbReference type="SMART" id="SM00829"/>
    </source>
</evidence>
<dbReference type="InterPro" id="IPR051397">
    <property type="entry name" value="Zn-ADH-like_protein"/>
</dbReference>
<accession>A0AAI8XLT4</accession>
<dbReference type="InterPro" id="IPR036291">
    <property type="entry name" value="NAD(P)-bd_dom_sf"/>
</dbReference>
<organism evidence="3 5">
    <name type="scientific">Mycolicibacterium mageritense</name>
    <name type="common">Mycobacterium mageritense</name>
    <dbReference type="NCBI Taxonomy" id="53462"/>
    <lineage>
        <taxon>Bacteria</taxon>
        <taxon>Bacillati</taxon>
        <taxon>Actinomycetota</taxon>
        <taxon>Actinomycetes</taxon>
        <taxon>Mycobacteriales</taxon>
        <taxon>Mycobacteriaceae</taxon>
        <taxon>Mycolicibacterium</taxon>
    </lineage>
</organism>
<dbReference type="Pfam" id="PF00107">
    <property type="entry name" value="ADH_zinc_N"/>
    <property type="match status" value="1"/>
</dbReference>
<evidence type="ECO:0000313" key="3">
    <source>
        <dbReference type="EMBL" id="BDY27132.1"/>
    </source>
</evidence>
<evidence type="ECO:0000313" key="5">
    <source>
        <dbReference type="Proteomes" id="UP001241092"/>
    </source>
</evidence>
<dbReference type="EMBL" id="AP027452">
    <property type="protein sequence ID" value="BDY27132.1"/>
    <property type="molecule type" value="Genomic_DNA"/>
</dbReference>
<reference evidence="2" key="2">
    <citation type="submission" date="2020-02" db="EMBL/GenBank/DDBJ databases">
        <authorList>
            <person name="Matsumoto Y."/>
            <person name="Motooka D."/>
            <person name="Nakamura S."/>
        </authorList>
    </citation>
    <scope>NUCLEOTIDE SEQUENCE</scope>
    <source>
        <strain evidence="2">JCM 12375</strain>
    </source>
</reference>
<dbReference type="GO" id="GO:0016491">
    <property type="term" value="F:oxidoreductase activity"/>
    <property type="evidence" value="ECO:0007669"/>
    <property type="project" value="InterPro"/>
</dbReference>
<dbReference type="InterPro" id="IPR020843">
    <property type="entry name" value="ER"/>
</dbReference>
<dbReference type="Proteomes" id="UP000465622">
    <property type="component" value="Chromosome"/>
</dbReference>
<protein>
    <submittedName>
        <fullName evidence="2">Zinc-binding alcohol dehydrogenase</fullName>
    </submittedName>
</protein>
<gene>
    <name evidence="3" type="ORF">hbim_01053</name>
    <name evidence="2" type="ORF">MMAGJ_12620</name>
</gene>
<dbReference type="Gene3D" id="3.90.180.10">
    <property type="entry name" value="Medium-chain alcohol dehydrogenases, catalytic domain"/>
    <property type="match status" value="1"/>
</dbReference>
<dbReference type="SUPFAM" id="SSF50129">
    <property type="entry name" value="GroES-like"/>
    <property type="match status" value="1"/>
</dbReference>
<dbReference type="SMART" id="SM00829">
    <property type="entry name" value="PKS_ER"/>
    <property type="match status" value="1"/>
</dbReference>
<dbReference type="RefSeq" id="WP_036433567.1">
    <property type="nucleotide sequence ID" value="NZ_AP022567.1"/>
</dbReference>
<name>A0AAI8XLT4_MYCME</name>
<keyword evidence="4" id="KW-1185">Reference proteome</keyword>
<dbReference type="Gene3D" id="3.40.50.720">
    <property type="entry name" value="NAD(P)-binding Rossmann-like Domain"/>
    <property type="match status" value="1"/>
</dbReference>
<feature type="domain" description="Enoyl reductase (ER)" evidence="1">
    <location>
        <begin position="10"/>
        <end position="322"/>
    </location>
</feature>
<dbReference type="EMBL" id="AP022567">
    <property type="protein sequence ID" value="BBX31980.1"/>
    <property type="molecule type" value="Genomic_DNA"/>
</dbReference>
<evidence type="ECO:0000313" key="2">
    <source>
        <dbReference type="EMBL" id="BBX31980.1"/>
    </source>
</evidence>
<dbReference type="Proteomes" id="UP001241092">
    <property type="component" value="Chromosome"/>
</dbReference>
<evidence type="ECO:0000313" key="4">
    <source>
        <dbReference type="Proteomes" id="UP000465622"/>
    </source>
</evidence>
<dbReference type="PANTHER" id="PTHR43677">
    <property type="entry name" value="SHORT-CHAIN DEHYDROGENASE/REDUCTASE"/>
    <property type="match status" value="1"/>
</dbReference>
<dbReference type="SUPFAM" id="SSF51735">
    <property type="entry name" value="NAD(P)-binding Rossmann-fold domains"/>
    <property type="match status" value="1"/>
</dbReference>
<dbReference type="PANTHER" id="PTHR43677:SF11">
    <property type="entry name" value="ZINC-CONTAINING ALCOHOL DEHYDROGENASE"/>
    <property type="match status" value="1"/>
</dbReference>
<dbReference type="InterPro" id="IPR011032">
    <property type="entry name" value="GroES-like_sf"/>
</dbReference>
<reference evidence="2 4" key="1">
    <citation type="journal article" date="2019" name="Emerg. Microbes Infect.">
        <title>Comprehensive subspecies identification of 175 nontuberculous mycobacteria species based on 7547 genomic profiles.</title>
        <authorList>
            <person name="Matsumoto Y."/>
            <person name="Kinjo T."/>
            <person name="Motooka D."/>
            <person name="Nabeya D."/>
            <person name="Jung N."/>
            <person name="Uechi K."/>
            <person name="Horii T."/>
            <person name="Iida T."/>
            <person name="Fujita J."/>
            <person name="Nakamura S."/>
        </authorList>
    </citation>
    <scope>NUCLEOTIDE SEQUENCE [LARGE SCALE GENOMIC DNA]</scope>
    <source>
        <strain evidence="2 4">JCM 12375</strain>
    </source>
</reference>